<feature type="region of interest" description="Disordered" evidence="1">
    <location>
        <begin position="96"/>
        <end position="129"/>
    </location>
</feature>
<dbReference type="AlphaFoldDB" id="A0A165SQM1"/>
<feature type="compositionally biased region" description="Polar residues" evidence="1">
    <location>
        <begin position="147"/>
        <end position="156"/>
    </location>
</feature>
<evidence type="ECO:0000313" key="2">
    <source>
        <dbReference type="EMBL" id="KZT25516.1"/>
    </source>
</evidence>
<feature type="region of interest" description="Disordered" evidence="1">
    <location>
        <begin position="142"/>
        <end position="176"/>
    </location>
</feature>
<sequence>MNMAIEFDSDAFNTCLASLNLSLEGGSEYAPPVGGYGIFDSADPRIRDAVEFGMSFYMVSPPLSACHWEEQQEMEEQCLDDFGDLEQFLEVREEGEVIESGYGSAEESPATSSEQSTSDDGDDVSGVSSYKNVEETGLVIVNDSGFEVTTSPNDANNGAGPEHGYNQPPCKCIRNL</sequence>
<accession>A0A165SQM1</accession>
<dbReference type="Proteomes" id="UP000076761">
    <property type="component" value="Unassembled WGS sequence"/>
</dbReference>
<organism evidence="2 3">
    <name type="scientific">Neolentinus lepideus HHB14362 ss-1</name>
    <dbReference type="NCBI Taxonomy" id="1314782"/>
    <lineage>
        <taxon>Eukaryota</taxon>
        <taxon>Fungi</taxon>
        <taxon>Dikarya</taxon>
        <taxon>Basidiomycota</taxon>
        <taxon>Agaricomycotina</taxon>
        <taxon>Agaricomycetes</taxon>
        <taxon>Gloeophyllales</taxon>
        <taxon>Gloeophyllaceae</taxon>
        <taxon>Neolentinus</taxon>
    </lineage>
</organism>
<proteinExistence type="predicted"/>
<dbReference type="EMBL" id="KV425571">
    <property type="protein sequence ID" value="KZT25516.1"/>
    <property type="molecule type" value="Genomic_DNA"/>
</dbReference>
<reference evidence="2 3" key="1">
    <citation type="journal article" date="2016" name="Mol. Biol. Evol.">
        <title>Comparative Genomics of Early-Diverging Mushroom-Forming Fungi Provides Insights into the Origins of Lignocellulose Decay Capabilities.</title>
        <authorList>
            <person name="Nagy L.G."/>
            <person name="Riley R."/>
            <person name="Tritt A."/>
            <person name="Adam C."/>
            <person name="Daum C."/>
            <person name="Floudas D."/>
            <person name="Sun H."/>
            <person name="Yadav J.S."/>
            <person name="Pangilinan J."/>
            <person name="Larsson K.H."/>
            <person name="Matsuura K."/>
            <person name="Barry K."/>
            <person name="Labutti K."/>
            <person name="Kuo R."/>
            <person name="Ohm R.A."/>
            <person name="Bhattacharya S.S."/>
            <person name="Shirouzu T."/>
            <person name="Yoshinaga Y."/>
            <person name="Martin F.M."/>
            <person name="Grigoriev I.V."/>
            <person name="Hibbett D.S."/>
        </authorList>
    </citation>
    <scope>NUCLEOTIDE SEQUENCE [LARGE SCALE GENOMIC DNA]</scope>
    <source>
        <strain evidence="2 3">HHB14362 ss-1</strain>
    </source>
</reference>
<gene>
    <name evidence="2" type="ORF">NEOLEDRAFT_347379</name>
</gene>
<keyword evidence="3" id="KW-1185">Reference proteome</keyword>
<protein>
    <submittedName>
        <fullName evidence="2">Uncharacterized protein</fullName>
    </submittedName>
</protein>
<evidence type="ECO:0000256" key="1">
    <source>
        <dbReference type="SAM" id="MobiDB-lite"/>
    </source>
</evidence>
<name>A0A165SQM1_9AGAM</name>
<evidence type="ECO:0000313" key="3">
    <source>
        <dbReference type="Proteomes" id="UP000076761"/>
    </source>
</evidence>
<dbReference type="InParanoid" id="A0A165SQM1"/>